<sequence>MILILGSGKWEWNGTNTGKDPRNGVLLSQPLLFFSLLVKQSKQRTTTHGLGFESPTPTNPFHPTLHVSSSHPSILSPLHRVPPIKGHPPTQTRQTALQTKLISVPAACSDTATHQERQTDMAGNKHKKSFSFFSFFKAKKGRREQDYYSGGEDVWGTRKVYPSDEDNTLRVVAEPGIDKKASAFIANFHATRVSEAIHHQQAG</sequence>
<evidence type="ECO:0000313" key="1">
    <source>
        <dbReference type="EMBL" id="KAK8545384.1"/>
    </source>
</evidence>
<name>A0ABR2DR53_9ROSI</name>
<organism evidence="1 2">
    <name type="scientific">Hibiscus sabdariffa</name>
    <name type="common">roselle</name>
    <dbReference type="NCBI Taxonomy" id="183260"/>
    <lineage>
        <taxon>Eukaryota</taxon>
        <taxon>Viridiplantae</taxon>
        <taxon>Streptophyta</taxon>
        <taxon>Embryophyta</taxon>
        <taxon>Tracheophyta</taxon>
        <taxon>Spermatophyta</taxon>
        <taxon>Magnoliopsida</taxon>
        <taxon>eudicotyledons</taxon>
        <taxon>Gunneridae</taxon>
        <taxon>Pentapetalae</taxon>
        <taxon>rosids</taxon>
        <taxon>malvids</taxon>
        <taxon>Malvales</taxon>
        <taxon>Malvaceae</taxon>
        <taxon>Malvoideae</taxon>
        <taxon>Hibiscus</taxon>
    </lineage>
</organism>
<dbReference type="EMBL" id="JBBPBM010000023">
    <property type="protein sequence ID" value="KAK8545384.1"/>
    <property type="molecule type" value="Genomic_DNA"/>
</dbReference>
<accession>A0ABR2DR53</accession>
<gene>
    <name evidence="1" type="ORF">V6N12_026220</name>
</gene>
<evidence type="ECO:0000313" key="2">
    <source>
        <dbReference type="Proteomes" id="UP001472677"/>
    </source>
</evidence>
<reference evidence="1 2" key="1">
    <citation type="journal article" date="2024" name="G3 (Bethesda)">
        <title>Genome assembly of Hibiscus sabdariffa L. provides insights into metabolisms of medicinal natural products.</title>
        <authorList>
            <person name="Kim T."/>
        </authorList>
    </citation>
    <scope>NUCLEOTIDE SEQUENCE [LARGE SCALE GENOMIC DNA]</scope>
    <source>
        <strain evidence="1">TK-2024</strain>
        <tissue evidence="1">Old leaves</tissue>
    </source>
</reference>
<proteinExistence type="predicted"/>
<keyword evidence="2" id="KW-1185">Reference proteome</keyword>
<comment type="caution">
    <text evidence="1">The sequence shown here is derived from an EMBL/GenBank/DDBJ whole genome shotgun (WGS) entry which is preliminary data.</text>
</comment>
<dbReference type="PANTHER" id="PTHR33511">
    <property type="entry name" value="OS06G0632400 PROTEIN"/>
    <property type="match status" value="1"/>
</dbReference>
<dbReference type="Proteomes" id="UP001472677">
    <property type="component" value="Unassembled WGS sequence"/>
</dbReference>
<protein>
    <submittedName>
        <fullName evidence="1">Uncharacterized protein</fullName>
    </submittedName>
</protein>